<evidence type="ECO:0000256" key="2">
    <source>
        <dbReference type="ARBA" id="ARBA00022475"/>
    </source>
</evidence>
<dbReference type="PANTHER" id="PTHR39083">
    <property type="entry name" value="CYCLIC DI-GMP-BINDING PROTEIN"/>
    <property type="match status" value="1"/>
</dbReference>
<evidence type="ECO:0000256" key="6">
    <source>
        <dbReference type="SAM" id="Phobius"/>
    </source>
</evidence>
<keyword evidence="2" id="KW-1003">Cell membrane</keyword>
<dbReference type="OrthoDB" id="2655838at2"/>
<dbReference type="RefSeq" id="WP_116065239.1">
    <property type="nucleotide sequence ID" value="NZ_QRDZ01000044.1"/>
</dbReference>
<dbReference type="GO" id="GO:0006011">
    <property type="term" value="P:UDP-alpha-D-glucose metabolic process"/>
    <property type="evidence" value="ECO:0007669"/>
    <property type="project" value="InterPro"/>
</dbReference>
<evidence type="ECO:0000313" key="9">
    <source>
        <dbReference type="Proteomes" id="UP000256977"/>
    </source>
</evidence>
<accession>A0A3D9I071</accession>
<dbReference type="AlphaFoldDB" id="A0A3D9I071"/>
<dbReference type="Proteomes" id="UP000256977">
    <property type="component" value="Unassembled WGS sequence"/>
</dbReference>
<feature type="transmembrane region" description="Helical" evidence="6">
    <location>
        <begin position="687"/>
        <end position="707"/>
    </location>
</feature>
<evidence type="ECO:0000256" key="4">
    <source>
        <dbReference type="ARBA" id="ARBA00022989"/>
    </source>
</evidence>
<comment type="caution">
    <text evidence="8">The sequence shown here is derived from an EMBL/GenBank/DDBJ whole genome shotgun (WGS) entry which is preliminary data.</text>
</comment>
<dbReference type="InterPro" id="IPR018513">
    <property type="entry name" value="Cell_synthase_bac"/>
</dbReference>
<sequence length="713" mass="79669">MKSRGSALGIFVLVLLLFLTTTTGAFAALEETASEEQAAHWEEQAEDGPLFKYYLLNRDIEFKGPLSSDRTYINVDKHWQVRKAWISLAVTVSDLSKNAALTVYVNNLPINTELLAQSEQSQILRLPLPLTALKEGSNEIRLEVSTTGSENNEAVCMEETESGRWVLIRGTSYVHLNFSENAPTSNLNEYPYPFLKTSESPQAHSSLILLPDQASEEEIAAALRIAAGLGALAQDESTDLNMASYSQVTKSELSKYDIIYLGGYDQAPAEIRSLLSESDKAGLSQGAVIFRGASPFNKEKTLMGITTQGDKADLVDAARLFQNGDLISQMDANVFQLRHGMEVGTLAAAADQYVLKDMGYGNGIYLEGRYRQQATAGIRLTSNRLVVPGAKAVVHFRYAQNLDFDKSLITIYVNGVPVGSKKLTSENAQEDKLEVPIPENLISAGYVEVSFSFDLLLKNMGCDRLHDETPWAFVDGQTAIYLPTKGERALLLDNYPWPFVKDGRFNDTAVVVSSQPSKQELDFVAELFGFLGKEVKDNEGTLTVVKDSELKELDKRYNYIMAGTPSQLQAIRTINESLWFKYDDQFGYFQSNEMRRLLESFSRNLASVQLAISPVNPERGLLIATAPKQENLLHVKKYLTEPRFASNLLGNAMLVDREENATNHYFAEEEIFSVADRINMGSSQFKVFAVMFATVMLLIFIGIFWYWKNRRRR</sequence>
<keyword evidence="3 6" id="KW-0812">Transmembrane</keyword>
<evidence type="ECO:0000256" key="5">
    <source>
        <dbReference type="ARBA" id="ARBA00023136"/>
    </source>
</evidence>
<dbReference type="PANTHER" id="PTHR39083:SF1">
    <property type="entry name" value="CYCLIC DI-GMP-BINDING PROTEIN"/>
    <property type="match status" value="1"/>
</dbReference>
<evidence type="ECO:0000256" key="3">
    <source>
        <dbReference type="ARBA" id="ARBA00022692"/>
    </source>
</evidence>
<evidence type="ECO:0000256" key="1">
    <source>
        <dbReference type="ARBA" id="ARBA00004162"/>
    </source>
</evidence>
<organism evidence="8 9">
    <name type="scientific">Cohnella phaseoli</name>
    <dbReference type="NCBI Taxonomy" id="456490"/>
    <lineage>
        <taxon>Bacteria</taxon>
        <taxon>Bacillati</taxon>
        <taxon>Bacillota</taxon>
        <taxon>Bacilli</taxon>
        <taxon>Bacillales</taxon>
        <taxon>Paenibacillaceae</taxon>
        <taxon>Cohnella</taxon>
    </lineage>
</organism>
<keyword evidence="4 6" id="KW-1133">Transmembrane helix</keyword>
<keyword evidence="9" id="KW-1185">Reference proteome</keyword>
<dbReference type="Pfam" id="PF03170">
    <property type="entry name" value="BcsB"/>
    <property type="match status" value="1"/>
</dbReference>
<keyword evidence="5 6" id="KW-0472">Membrane</keyword>
<dbReference type="EMBL" id="QRDZ01000044">
    <property type="protein sequence ID" value="RED55172.1"/>
    <property type="molecule type" value="Genomic_DNA"/>
</dbReference>
<feature type="chain" id="PRO_5017581552" evidence="7">
    <location>
        <begin position="28"/>
        <end position="713"/>
    </location>
</feature>
<reference evidence="8 9" key="1">
    <citation type="submission" date="2018-07" db="EMBL/GenBank/DDBJ databases">
        <title>Genomic Encyclopedia of Type Strains, Phase III (KMG-III): the genomes of soil and plant-associated and newly described type strains.</title>
        <authorList>
            <person name="Whitman W."/>
        </authorList>
    </citation>
    <scope>NUCLEOTIDE SEQUENCE [LARGE SCALE GENOMIC DNA]</scope>
    <source>
        <strain evidence="8 9">CECT 7287</strain>
    </source>
</reference>
<evidence type="ECO:0000256" key="7">
    <source>
        <dbReference type="SAM" id="SignalP"/>
    </source>
</evidence>
<comment type="subcellular location">
    <subcellularLocation>
        <location evidence="1">Cell membrane</location>
        <topology evidence="1">Single-pass membrane protein</topology>
    </subcellularLocation>
</comment>
<name>A0A3D9I071_9BACL</name>
<keyword evidence="7" id="KW-0732">Signal</keyword>
<gene>
    <name evidence="8" type="ORF">DFP98_14414</name>
</gene>
<proteinExistence type="predicted"/>
<protein>
    <submittedName>
        <fullName evidence="8">Cellulose synthase subunit</fullName>
    </submittedName>
</protein>
<dbReference type="Gene3D" id="2.60.120.260">
    <property type="entry name" value="Galactose-binding domain-like"/>
    <property type="match status" value="2"/>
</dbReference>
<evidence type="ECO:0000313" key="8">
    <source>
        <dbReference type="EMBL" id="RED55172.1"/>
    </source>
</evidence>
<feature type="signal peptide" evidence="7">
    <location>
        <begin position="1"/>
        <end position="27"/>
    </location>
</feature>
<dbReference type="GO" id="GO:0005886">
    <property type="term" value="C:plasma membrane"/>
    <property type="evidence" value="ECO:0007669"/>
    <property type="project" value="UniProtKB-SubCell"/>
</dbReference>